<dbReference type="EMBL" id="LWDX02029483">
    <property type="protein sequence ID" value="OEL28653.1"/>
    <property type="molecule type" value="Genomic_DNA"/>
</dbReference>
<dbReference type="AlphaFoldDB" id="A0A1E5VU48"/>
<organism evidence="1 2">
    <name type="scientific">Dichanthelium oligosanthes</name>
    <dbReference type="NCBI Taxonomy" id="888268"/>
    <lineage>
        <taxon>Eukaryota</taxon>
        <taxon>Viridiplantae</taxon>
        <taxon>Streptophyta</taxon>
        <taxon>Embryophyta</taxon>
        <taxon>Tracheophyta</taxon>
        <taxon>Spermatophyta</taxon>
        <taxon>Magnoliopsida</taxon>
        <taxon>Liliopsida</taxon>
        <taxon>Poales</taxon>
        <taxon>Poaceae</taxon>
        <taxon>PACMAD clade</taxon>
        <taxon>Panicoideae</taxon>
        <taxon>Panicodae</taxon>
        <taxon>Paniceae</taxon>
        <taxon>Dichantheliinae</taxon>
        <taxon>Dichanthelium</taxon>
    </lineage>
</organism>
<dbReference type="Proteomes" id="UP000095767">
    <property type="component" value="Unassembled WGS sequence"/>
</dbReference>
<gene>
    <name evidence="1" type="ORF">BAE44_0010328</name>
</gene>
<accession>A0A1E5VU48</accession>
<evidence type="ECO:0000313" key="1">
    <source>
        <dbReference type="EMBL" id="OEL28653.1"/>
    </source>
</evidence>
<comment type="caution">
    <text evidence="1">The sequence shown here is derived from an EMBL/GenBank/DDBJ whole genome shotgun (WGS) entry which is preliminary data.</text>
</comment>
<name>A0A1E5VU48_9POAL</name>
<proteinExistence type="predicted"/>
<sequence>MVKISPAMTMVGSGVQSPRVAMFSSRGPGALFPGIIKVRDCCHSPCIPCFRP</sequence>
<keyword evidence="2" id="KW-1185">Reference proteome</keyword>
<evidence type="ECO:0000313" key="2">
    <source>
        <dbReference type="Proteomes" id="UP000095767"/>
    </source>
</evidence>
<protein>
    <submittedName>
        <fullName evidence="1">Uncharacterized protein</fullName>
    </submittedName>
</protein>
<reference evidence="1 2" key="1">
    <citation type="submission" date="2016-09" db="EMBL/GenBank/DDBJ databases">
        <title>The draft genome of Dichanthelium oligosanthes: A C3 panicoid grass species.</title>
        <authorList>
            <person name="Studer A.J."/>
            <person name="Schnable J.C."/>
            <person name="Brutnell T.P."/>
        </authorList>
    </citation>
    <scope>NUCLEOTIDE SEQUENCE [LARGE SCALE GENOMIC DNA]</scope>
    <source>
        <strain evidence="2">cv. Kellogg 1175</strain>
        <tissue evidence="1">Leaf</tissue>
    </source>
</reference>